<dbReference type="PRINTS" id="PR00747">
    <property type="entry name" value="GLYHDRLASE47"/>
</dbReference>
<keyword evidence="3" id="KW-0256">Endoplasmic reticulum</keyword>
<dbReference type="InterPro" id="IPR003137">
    <property type="entry name" value="PA_domain"/>
</dbReference>
<dbReference type="InterPro" id="IPR046450">
    <property type="entry name" value="PA_dom_sf"/>
</dbReference>
<dbReference type="GO" id="GO:0016020">
    <property type="term" value="C:membrane"/>
    <property type="evidence" value="ECO:0007669"/>
    <property type="project" value="InterPro"/>
</dbReference>
<keyword evidence="10" id="KW-1185">Reference proteome</keyword>
<evidence type="ECO:0000259" key="8">
    <source>
        <dbReference type="Pfam" id="PF02225"/>
    </source>
</evidence>
<dbReference type="SUPFAM" id="SSF48225">
    <property type="entry name" value="Seven-hairpin glycosidases"/>
    <property type="match status" value="1"/>
</dbReference>
<keyword evidence="7" id="KW-0378">Hydrolase</keyword>
<feature type="active site" description="Proton donor" evidence="5">
    <location>
        <position position="392"/>
    </location>
</feature>
<dbReference type="PANTHER" id="PTHR45679">
    <property type="entry name" value="ER DEGRADATION-ENHANCING ALPHA-MANNOSIDASE-LIKE PROTEIN 2"/>
    <property type="match status" value="1"/>
</dbReference>
<dbReference type="SUPFAM" id="SSF52025">
    <property type="entry name" value="PA domain"/>
    <property type="match status" value="1"/>
</dbReference>
<evidence type="ECO:0000256" key="4">
    <source>
        <dbReference type="ARBA" id="ARBA00023180"/>
    </source>
</evidence>
<accession>A0A813TC27</accession>
<feature type="active site" description="Proton donor" evidence="5">
    <location>
        <position position="137"/>
    </location>
</feature>
<dbReference type="GO" id="GO:0004571">
    <property type="term" value="F:mannosyl-oligosaccharide 1,2-alpha-mannosidase activity"/>
    <property type="evidence" value="ECO:0007669"/>
    <property type="project" value="InterPro"/>
</dbReference>
<evidence type="ECO:0000256" key="6">
    <source>
        <dbReference type="PIRSR" id="PIRSR601382-2"/>
    </source>
</evidence>
<dbReference type="InterPro" id="IPR044674">
    <property type="entry name" value="EDEM1/2/3"/>
</dbReference>
<dbReference type="InterPro" id="IPR012341">
    <property type="entry name" value="6hp_glycosidase-like_sf"/>
</dbReference>
<dbReference type="GO" id="GO:0005975">
    <property type="term" value="P:carbohydrate metabolic process"/>
    <property type="evidence" value="ECO:0007669"/>
    <property type="project" value="InterPro"/>
</dbReference>
<proteinExistence type="inferred from homology"/>
<comment type="subcellular location">
    <subcellularLocation>
        <location evidence="1">Endoplasmic reticulum</location>
    </subcellularLocation>
</comment>
<dbReference type="Pfam" id="PF01532">
    <property type="entry name" value="Glyco_hydro_47"/>
    <property type="match status" value="1"/>
</dbReference>
<comment type="similarity">
    <text evidence="2 7">Belongs to the glycosyl hydrolase 47 family.</text>
</comment>
<protein>
    <recommendedName>
        <fullName evidence="7">alpha-1,2-Mannosidase</fullName>
        <ecNumber evidence="7">3.2.1.-</ecNumber>
    </recommendedName>
</protein>
<keyword evidence="7" id="KW-0326">Glycosidase</keyword>
<evidence type="ECO:0000256" key="1">
    <source>
        <dbReference type="ARBA" id="ARBA00004240"/>
    </source>
</evidence>
<gene>
    <name evidence="9" type="ORF">OXX778_LOCUS6731</name>
</gene>
<dbReference type="GO" id="GO:0044322">
    <property type="term" value="C:endoplasmic reticulum quality control compartment"/>
    <property type="evidence" value="ECO:0007669"/>
    <property type="project" value="GOC"/>
</dbReference>
<dbReference type="OrthoDB" id="8118055at2759"/>
<evidence type="ECO:0000313" key="10">
    <source>
        <dbReference type="Proteomes" id="UP000663879"/>
    </source>
</evidence>
<organism evidence="9 10">
    <name type="scientific">Brachionus calyciflorus</name>
    <dbReference type="NCBI Taxonomy" id="104777"/>
    <lineage>
        <taxon>Eukaryota</taxon>
        <taxon>Metazoa</taxon>
        <taxon>Spiralia</taxon>
        <taxon>Gnathifera</taxon>
        <taxon>Rotifera</taxon>
        <taxon>Eurotatoria</taxon>
        <taxon>Monogononta</taxon>
        <taxon>Pseudotrocha</taxon>
        <taxon>Ploima</taxon>
        <taxon>Brachionidae</taxon>
        <taxon>Brachionus</taxon>
    </lineage>
</organism>
<keyword evidence="6" id="KW-0479">Metal-binding</keyword>
<sequence length="1012" mass="117038">MLIFLFSRHKSRSFFEYFLVFFLCLSVFKCQIKAFTKSEKNDLKQKVLQMFDHAFNSYMKYAYPADELMPLSCKGRYRVKEAPRGDIDEVLGNFTLTLVDSLDTLALLGRVDEFEQAVKNVINNTHFDRDIIVSVFESNIRMLGGLLSGHVSLIYLKYNKYPERFKWYNNELLKLAQDLGLRLLPAFNTSTGLPMSRINLKYGITRDLQIGEKNTATCTACAGTLLLEFVLLSRLTGEKIFEEKVMKTMDYLWDKRNIASDLVGTTINIHDGEWLNKDSSIGAGIDSYYEYLFKGYILLGDENLLFRFNKHYDSITKYMGVNLNGGDLSDPLDGSSMKTVHMHMPNRQARNYIDALLAFWPGLQVLKGDIKGAIRFHEALHQIIKKHDFLPEAVLFDHSIHWSSHPLRPEFLESTYYLYRATKDDYYLEIGKKMIDQLEKFSRVPCGYAAIADLKTKQKEDRMDSFVYAETFKYLYLMFVEDDELLFDIDDFIFTTEAHLIPLDIDDYVSKKIKNQFEHHAPKQHLKLNKKLQDKSCPSLKNLFNSNNIFEATKKIRESVSADKKCTNNKNQFLQTKTKNLDKIKQLPLRAQDFVAGRVDHLNLLKKMGISLTTMPDGRVQLIHKTNEALNYEDAEMGILFMTDMLEYSKKSDFKLKTDDLDEYRPMSVTLISSPFNATKSYLAGPAQFGHKLKSNLGVFGKLILANPLDGCTPLDKSENYLDKIVVVKRGNCMFVEKARLIEKLGALGMIIIDNNAETAYSTSTLFAMSGDGVHNVKIPSVFLFGKEGNELLWHMRSHQDLLVFIGDAKIPNGVETTLNVNSDQLRFVLSLTVSGLGCSTRDYFEKVFKISEKYEFCLVEDYTDLKDYYDLFNIEKNKAKKEAKSEDTIEVSQMLDKDNQVIHRFKLDETIELQFKDNDQDRKLVLNLDSIVQMKAEKKSQLNEHEFTMLILRDLMDRFEKKTNFLKLEMIEQYKKVIYNYVNYKLNPSKYFFTSDDEKLFDQLASNLDLI</sequence>
<comment type="cofactor">
    <cofactor evidence="6">
        <name>Ca(2+)</name>
        <dbReference type="ChEBI" id="CHEBI:29108"/>
    </cofactor>
</comment>
<dbReference type="InterPro" id="IPR036026">
    <property type="entry name" value="Seven-hairpin_glycosidases"/>
</dbReference>
<keyword evidence="6" id="KW-0106">Calcium</keyword>
<evidence type="ECO:0000313" key="9">
    <source>
        <dbReference type="EMBL" id="CAF0806229.1"/>
    </source>
</evidence>
<dbReference type="AlphaFoldDB" id="A0A813TC27"/>
<dbReference type="Pfam" id="PF02225">
    <property type="entry name" value="PA"/>
    <property type="match status" value="1"/>
</dbReference>
<dbReference type="GO" id="GO:0005509">
    <property type="term" value="F:calcium ion binding"/>
    <property type="evidence" value="ECO:0007669"/>
    <property type="project" value="InterPro"/>
</dbReference>
<dbReference type="EMBL" id="CAJNOC010000814">
    <property type="protein sequence ID" value="CAF0806229.1"/>
    <property type="molecule type" value="Genomic_DNA"/>
</dbReference>
<reference evidence="9" key="1">
    <citation type="submission" date="2021-02" db="EMBL/GenBank/DDBJ databases">
        <authorList>
            <person name="Nowell W R."/>
        </authorList>
    </citation>
    <scope>NUCLEOTIDE SEQUENCE</scope>
    <source>
        <strain evidence="9">Ploen Becks lab</strain>
    </source>
</reference>
<dbReference type="Proteomes" id="UP000663879">
    <property type="component" value="Unassembled WGS sequence"/>
</dbReference>
<dbReference type="GO" id="GO:1904380">
    <property type="term" value="P:endoplasmic reticulum mannose trimming"/>
    <property type="evidence" value="ECO:0007669"/>
    <property type="project" value="InterPro"/>
</dbReference>
<dbReference type="EC" id="3.2.1.-" evidence="7"/>
<feature type="active site" evidence="5">
    <location>
        <position position="286"/>
    </location>
</feature>
<evidence type="ECO:0000256" key="3">
    <source>
        <dbReference type="ARBA" id="ARBA00022824"/>
    </source>
</evidence>
<feature type="active site" evidence="5">
    <location>
        <position position="410"/>
    </location>
</feature>
<evidence type="ECO:0000256" key="2">
    <source>
        <dbReference type="ARBA" id="ARBA00007658"/>
    </source>
</evidence>
<dbReference type="PANTHER" id="PTHR45679:SF2">
    <property type="entry name" value="ER DEGRADATION-ENHANCING ALPHA-MANNOSIDASE-LIKE PROTEIN 3"/>
    <property type="match status" value="1"/>
</dbReference>
<evidence type="ECO:0000256" key="5">
    <source>
        <dbReference type="PIRSR" id="PIRSR601382-1"/>
    </source>
</evidence>
<dbReference type="InterPro" id="IPR001382">
    <property type="entry name" value="Glyco_hydro_47"/>
</dbReference>
<evidence type="ECO:0000256" key="7">
    <source>
        <dbReference type="RuleBase" id="RU361193"/>
    </source>
</evidence>
<feature type="domain" description="PA" evidence="8">
    <location>
        <begin position="699"/>
        <end position="792"/>
    </location>
</feature>
<comment type="caution">
    <text evidence="9">The sequence shown here is derived from an EMBL/GenBank/DDBJ whole genome shotgun (WGS) entry which is preliminary data.</text>
</comment>
<dbReference type="Gene3D" id="1.50.10.10">
    <property type="match status" value="1"/>
</dbReference>
<feature type="binding site" evidence="6">
    <location>
        <position position="496"/>
    </location>
    <ligand>
        <name>Ca(2+)</name>
        <dbReference type="ChEBI" id="CHEBI:29108"/>
    </ligand>
</feature>
<name>A0A813TC27_9BILA</name>
<keyword evidence="4" id="KW-0325">Glycoprotein</keyword>
<dbReference type="Gene3D" id="3.50.30.30">
    <property type="match status" value="1"/>
</dbReference>